<proteinExistence type="predicted"/>
<dbReference type="SUPFAM" id="SSF46785">
    <property type="entry name" value="Winged helix' DNA-binding domain"/>
    <property type="match status" value="1"/>
</dbReference>
<dbReference type="EMBL" id="QVTE01000017">
    <property type="protein sequence ID" value="RFU70065.1"/>
    <property type="molecule type" value="Genomic_DNA"/>
</dbReference>
<dbReference type="InterPro" id="IPR011991">
    <property type="entry name" value="ArsR-like_HTH"/>
</dbReference>
<evidence type="ECO:0000313" key="6">
    <source>
        <dbReference type="Proteomes" id="UP000264541"/>
    </source>
</evidence>
<dbReference type="NCBIfam" id="NF033788">
    <property type="entry name" value="HTH_metalloreg"/>
    <property type="match status" value="1"/>
</dbReference>
<dbReference type="Gene3D" id="1.10.10.10">
    <property type="entry name" value="Winged helix-like DNA-binding domain superfamily/Winged helix DNA-binding domain"/>
    <property type="match status" value="1"/>
</dbReference>
<dbReference type="PROSITE" id="PS00846">
    <property type="entry name" value="HTH_ARSR_1"/>
    <property type="match status" value="1"/>
</dbReference>
<protein>
    <submittedName>
        <fullName evidence="5">ArsR family transcriptional regulator</fullName>
    </submittedName>
</protein>
<dbReference type="OrthoDB" id="9798835at2"/>
<comment type="caution">
    <text evidence="5">The sequence shown here is derived from an EMBL/GenBank/DDBJ whole genome shotgun (WGS) entry which is preliminary data.</text>
</comment>
<accession>A0A372LRL8</accession>
<dbReference type="PROSITE" id="PS50987">
    <property type="entry name" value="HTH_ARSR_2"/>
    <property type="match status" value="1"/>
</dbReference>
<dbReference type="InterPro" id="IPR051081">
    <property type="entry name" value="HTH_MetalResp_TranReg"/>
</dbReference>
<dbReference type="InterPro" id="IPR001845">
    <property type="entry name" value="HTH_ArsR_DNA-bd_dom"/>
</dbReference>
<evidence type="ECO:0000256" key="2">
    <source>
        <dbReference type="ARBA" id="ARBA00023125"/>
    </source>
</evidence>
<dbReference type="InterPro" id="IPR018334">
    <property type="entry name" value="ArsR_HTH"/>
</dbReference>
<dbReference type="AlphaFoldDB" id="A0A372LRL8"/>
<keyword evidence="2" id="KW-0238">DNA-binding</keyword>
<feature type="domain" description="HTH arsR-type" evidence="4">
    <location>
        <begin position="12"/>
        <end position="105"/>
    </location>
</feature>
<sequence length="107" mass="12312">MGSETPENASVLNRFQGYERSFKALADEKRLHILHLLCTKGSICVYDLTEIMGLTQSKLSYHLKILLDADLISKETKGTWSYYHINESEINQLLSLELCRFFKPARS</sequence>
<evidence type="ECO:0000256" key="3">
    <source>
        <dbReference type="ARBA" id="ARBA00023163"/>
    </source>
</evidence>
<dbReference type="PANTHER" id="PTHR33154">
    <property type="entry name" value="TRANSCRIPTIONAL REGULATOR, ARSR FAMILY"/>
    <property type="match status" value="1"/>
</dbReference>
<keyword evidence="3" id="KW-0804">Transcription</keyword>
<dbReference type="InterPro" id="IPR036390">
    <property type="entry name" value="WH_DNA-bd_sf"/>
</dbReference>
<name>A0A372LRL8_9BACI</name>
<dbReference type="CDD" id="cd00090">
    <property type="entry name" value="HTH_ARSR"/>
    <property type="match status" value="1"/>
</dbReference>
<dbReference type="GO" id="GO:0003700">
    <property type="term" value="F:DNA-binding transcription factor activity"/>
    <property type="evidence" value="ECO:0007669"/>
    <property type="project" value="InterPro"/>
</dbReference>
<dbReference type="Pfam" id="PF01022">
    <property type="entry name" value="HTH_5"/>
    <property type="match status" value="1"/>
</dbReference>
<dbReference type="RefSeq" id="WP_117326064.1">
    <property type="nucleotide sequence ID" value="NZ_QVTE01000017.1"/>
</dbReference>
<reference evidence="5 6" key="1">
    <citation type="submission" date="2018-08" db="EMBL/GenBank/DDBJ databases">
        <title>Bacillus chawlae sp. nov., Bacillus glennii sp. nov., and Bacillus saganii sp. nov. Isolated from the Vehicle Assembly Building at Kennedy Space Center where the Viking Spacecraft were Assembled.</title>
        <authorList>
            <person name="Seuylemezian A."/>
            <person name="Vaishampayan P."/>
        </authorList>
    </citation>
    <scope>NUCLEOTIDE SEQUENCE [LARGE SCALE GENOMIC DNA]</scope>
    <source>
        <strain evidence="5 6">V47-23a</strain>
    </source>
</reference>
<organism evidence="5 6">
    <name type="scientific">Peribacillus saganii</name>
    <dbReference type="NCBI Taxonomy" id="2303992"/>
    <lineage>
        <taxon>Bacteria</taxon>
        <taxon>Bacillati</taxon>
        <taxon>Bacillota</taxon>
        <taxon>Bacilli</taxon>
        <taxon>Bacillales</taxon>
        <taxon>Bacillaceae</taxon>
        <taxon>Peribacillus</taxon>
    </lineage>
</organism>
<evidence type="ECO:0000313" key="5">
    <source>
        <dbReference type="EMBL" id="RFU70065.1"/>
    </source>
</evidence>
<gene>
    <name evidence="5" type="ORF">D0469_07730</name>
</gene>
<evidence type="ECO:0000259" key="4">
    <source>
        <dbReference type="PROSITE" id="PS50987"/>
    </source>
</evidence>
<keyword evidence="1" id="KW-0805">Transcription regulation</keyword>
<evidence type="ECO:0000256" key="1">
    <source>
        <dbReference type="ARBA" id="ARBA00023015"/>
    </source>
</evidence>
<dbReference type="Proteomes" id="UP000264541">
    <property type="component" value="Unassembled WGS sequence"/>
</dbReference>
<dbReference type="GO" id="GO:0003677">
    <property type="term" value="F:DNA binding"/>
    <property type="evidence" value="ECO:0007669"/>
    <property type="project" value="UniProtKB-KW"/>
</dbReference>
<dbReference type="PRINTS" id="PR00778">
    <property type="entry name" value="HTHARSR"/>
</dbReference>
<dbReference type="SMART" id="SM00418">
    <property type="entry name" value="HTH_ARSR"/>
    <property type="match status" value="1"/>
</dbReference>
<dbReference type="PANTHER" id="PTHR33154:SF18">
    <property type="entry name" value="ARSENICAL RESISTANCE OPERON REPRESSOR"/>
    <property type="match status" value="1"/>
</dbReference>
<keyword evidence="6" id="KW-1185">Reference proteome</keyword>
<dbReference type="InterPro" id="IPR036388">
    <property type="entry name" value="WH-like_DNA-bd_sf"/>
</dbReference>